<feature type="compositionally biased region" description="Polar residues" evidence="1">
    <location>
        <begin position="17"/>
        <end position="31"/>
    </location>
</feature>
<dbReference type="EMBL" id="BSYO01000038">
    <property type="protein sequence ID" value="GMH30394.1"/>
    <property type="molecule type" value="Genomic_DNA"/>
</dbReference>
<comment type="caution">
    <text evidence="2">The sequence shown here is derived from an EMBL/GenBank/DDBJ whole genome shotgun (WGS) entry which is preliminary data.</text>
</comment>
<evidence type="ECO:0000313" key="2">
    <source>
        <dbReference type="EMBL" id="GMH30394.1"/>
    </source>
</evidence>
<evidence type="ECO:0000313" key="3">
    <source>
        <dbReference type="Proteomes" id="UP001279734"/>
    </source>
</evidence>
<proteinExistence type="predicted"/>
<sequence length="79" mass="8469">MPIQPPQMKTRWAARASSYSRGNRAPHSTSAPKDPQGFSESEQLGLPSRLNKPGMALLAMLSQPINMVGIQGLVPILAS</sequence>
<reference evidence="2" key="1">
    <citation type="submission" date="2023-05" db="EMBL/GenBank/DDBJ databases">
        <title>Nepenthes gracilis genome sequencing.</title>
        <authorList>
            <person name="Fukushima K."/>
        </authorList>
    </citation>
    <scope>NUCLEOTIDE SEQUENCE</scope>
    <source>
        <strain evidence="2">SING2019-196</strain>
    </source>
</reference>
<keyword evidence="3" id="KW-1185">Reference proteome</keyword>
<organism evidence="2 3">
    <name type="scientific">Nepenthes gracilis</name>
    <name type="common">Slender pitcher plant</name>
    <dbReference type="NCBI Taxonomy" id="150966"/>
    <lineage>
        <taxon>Eukaryota</taxon>
        <taxon>Viridiplantae</taxon>
        <taxon>Streptophyta</taxon>
        <taxon>Embryophyta</taxon>
        <taxon>Tracheophyta</taxon>
        <taxon>Spermatophyta</taxon>
        <taxon>Magnoliopsida</taxon>
        <taxon>eudicotyledons</taxon>
        <taxon>Gunneridae</taxon>
        <taxon>Pentapetalae</taxon>
        <taxon>Caryophyllales</taxon>
        <taxon>Nepenthaceae</taxon>
        <taxon>Nepenthes</taxon>
    </lineage>
</organism>
<protein>
    <submittedName>
        <fullName evidence="2">Uncharacterized protein</fullName>
    </submittedName>
</protein>
<feature type="region of interest" description="Disordered" evidence="1">
    <location>
        <begin position="1"/>
        <end position="47"/>
    </location>
</feature>
<dbReference type="Proteomes" id="UP001279734">
    <property type="component" value="Unassembled WGS sequence"/>
</dbReference>
<accession>A0AAD3TJQ7</accession>
<gene>
    <name evidence="2" type="ORF">Nepgr_032237</name>
</gene>
<dbReference type="AlphaFoldDB" id="A0AAD3TJQ7"/>
<evidence type="ECO:0000256" key="1">
    <source>
        <dbReference type="SAM" id="MobiDB-lite"/>
    </source>
</evidence>
<name>A0AAD3TJQ7_NEPGR</name>